<accession>A0A6M3XNA3</accession>
<dbReference type="AlphaFoldDB" id="A0A6M3XNA3"/>
<evidence type="ECO:0000313" key="3">
    <source>
        <dbReference type="EMBL" id="QJH98827.1"/>
    </source>
</evidence>
<dbReference type="EMBL" id="MT143392">
    <property type="protein sequence ID" value="QJA96356.1"/>
    <property type="molecule type" value="Genomic_DNA"/>
</dbReference>
<dbReference type="EMBL" id="MT143518">
    <property type="protein sequence ID" value="QJA97710.1"/>
    <property type="molecule type" value="Genomic_DNA"/>
</dbReference>
<dbReference type="EMBL" id="MT144754">
    <property type="protein sequence ID" value="QJH98827.1"/>
    <property type="molecule type" value="Genomic_DNA"/>
</dbReference>
<evidence type="ECO:0000313" key="2">
    <source>
        <dbReference type="EMBL" id="QJA97710.1"/>
    </source>
</evidence>
<gene>
    <name evidence="2" type="ORF">MM415B05990_0003</name>
    <name evidence="1" type="ORF">MM415B09363_0007</name>
    <name evidence="3" type="ORF">TM448B01407_0007</name>
</gene>
<reference evidence="3" key="1">
    <citation type="submission" date="2020-03" db="EMBL/GenBank/DDBJ databases">
        <title>The deep terrestrial virosphere.</title>
        <authorList>
            <person name="Holmfeldt K."/>
            <person name="Nilsson E."/>
            <person name="Simone D."/>
            <person name="Lopez-Fernandez M."/>
            <person name="Wu X."/>
            <person name="de Brujin I."/>
            <person name="Lundin D."/>
            <person name="Andersson A."/>
            <person name="Bertilsson S."/>
            <person name="Dopson M."/>
        </authorList>
    </citation>
    <scope>NUCLEOTIDE SEQUENCE</scope>
    <source>
        <strain evidence="2">MM415B05990</strain>
        <strain evidence="1">MM415B09363</strain>
        <strain evidence="3">TM448B01407</strain>
    </source>
</reference>
<organism evidence="3">
    <name type="scientific">viral metagenome</name>
    <dbReference type="NCBI Taxonomy" id="1070528"/>
    <lineage>
        <taxon>unclassified sequences</taxon>
        <taxon>metagenomes</taxon>
        <taxon>organismal metagenomes</taxon>
    </lineage>
</organism>
<evidence type="ECO:0000313" key="1">
    <source>
        <dbReference type="EMBL" id="QJA96356.1"/>
    </source>
</evidence>
<protein>
    <submittedName>
        <fullName evidence="3">Uncharacterized protein</fullName>
    </submittedName>
</protein>
<proteinExistence type="predicted"/>
<name>A0A6M3XNA3_9ZZZZ</name>
<sequence>MTDLKSFWRGIQTMPTKSQFWNPKYWKITKLDPIKYPSVESHFWMNIWTPIWHEGRGPYITIGLRFFAIHRGY</sequence>